<dbReference type="EMBL" id="CM032183">
    <property type="protein sequence ID" value="KAG7094775.1"/>
    <property type="molecule type" value="Genomic_DNA"/>
</dbReference>
<gene>
    <name evidence="2" type="ORF">E1B28_005591</name>
</gene>
<evidence type="ECO:0000256" key="1">
    <source>
        <dbReference type="SAM" id="MobiDB-lite"/>
    </source>
</evidence>
<dbReference type="Proteomes" id="UP001049176">
    <property type="component" value="Chromosome 3"/>
</dbReference>
<comment type="caution">
    <text evidence="2">The sequence shown here is derived from an EMBL/GenBank/DDBJ whole genome shotgun (WGS) entry which is preliminary data.</text>
</comment>
<dbReference type="KEGG" id="more:E1B28_005591"/>
<evidence type="ECO:0000313" key="3">
    <source>
        <dbReference type="Proteomes" id="UP001049176"/>
    </source>
</evidence>
<dbReference type="RefSeq" id="XP_043011245.1">
    <property type="nucleotide sequence ID" value="XM_043150160.1"/>
</dbReference>
<dbReference type="GeneID" id="66074667"/>
<protein>
    <submittedName>
        <fullName evidence="2">Uncharacterized protein</fullName>
    </submittedName>
</protein>
<accession>A0A9P7UUZ8</accession>
<dbReference type="AlphaFoldDB" id="A0A9P7UUZ8"/>
<proteinExistence type="predicted"/>
<sequence>MTTALGGRFKLQQLRNVRRVAPSPPTQLRPKSLPPPLRNLFLSPQDPLVNQPQENTWLLLGLHLRG</sequence>
<reference evidence="2" key="1">
    <citation type="journal article" date="2021" name="Genome Biol. Evol.">
        <title>The assembled and annotated genome of the fairy-ring fungus Marasmius oreades.</title>
        <authorList>
            <person name="Hiltunen M."/>
            <person name="Ament-Velasquez S.L."/>
            <person name="Johannesson H."/>
        </authorList>
    </citation>
    <scope>NUCLEOTIDE SEQUENCE</scope>
    <source>
        <strain evidence="2">03SP1</strain>
    </source>
</reference>
<feature type="region of interest" description="Disordered" evidence="1">
    <location>
        <begin position="15"/>
        <end position="36"/>
    </location>
</feature>
<evidence type="ECO:0000313" key="2">
    <source>
        <dbReference type="EMBL" id="KAG7094775.1"/>
    </source>
</evidence>
<name>A0A9P7UUZ8_9AGAR</name>
<organism evidence="2 3">
    <name type="scientific">Marasmius oreades</name>
    <name type="common">fairy-ring Marasmius</name>
    <dbReference type="NCBI Taxonomy" id="181124"/>
    <lineage>
        <taxon>Eukaryota</taxon>
        <taxon>Fungi</taxon>
        <taxon>Dikarya</taxon>
        <taxon>Basidiomycota</taxon>
        <taxon>Agaricomycotina</taxon>
        <taxon>Agaricomycetes</taxon>
        <taxon>Agaricomycetidae</taxon>
        <taxon>Agaricales</taxon>
        <taxon>Marasmiineae</taxon>
        <taxon>Marasmiaceae</taxon>
        <taxon>Marasmius</taxon>
    </lineage>
</organism>
<feature type="compositionally biased region" description="Pro residues" evidence="1">
    <location>
        <begin position="22"/>
        <end position="36"/>
    </location>
</feature>
<keyword evidence="3" id="KW-1185">Reference proteome</keyword>